<sequence length="45" mass="5611">MFWERWLGCLRTLKKRGNGNWLRQRRWLSEPARACWIRPPGEKRN</sequence>
<dbReference type="AlphaFoldDB" id="A0A2P2L6X2"/>
<name>A0A2P2L6X2_RHIMU</name>
<dbReference type="EMBL" id="GGEC01033227">
    <property type="protein sequence ID" value="MBX13711.1"/>
    <property type="molecule type" value="Transcribed_RNA"/>
</dbReference>
<accession>A0A2P2L6X2</accession>
<reference evidence="1" key="1">
    <citation type="submission" date="2018-02" db="EMBL/GenBank/DDBJ databases">
        <title>Rhizophora mucronata_Transcriptome.</title>
        <authorList>
            <person name="Meera S.P."/>
            <person name="Sreeshan A."/>
            <person name="Augustine A."/>
        </authorList>
    </citation>
    <scope>NUCLEOTIDE SEQUENCE</scope>
    <source>
        <tissue evidence="1">Leaf</tissue>
    </source>
</reference>
<organism evidence="1">
    <name type="scientific">Rhizophora mucronata</name>
    <name type="common">Asiatic mangrove</name>
    <dbReference type="NCBI Taxonomy" id="61149"/>
    <lineage>
        <taxon>Eukaryota</taxon>
        <taxon>Viridiplantae</taxon>
        <taxon>Streptophyta</taxon>
        <taxon>Embryophyta</taxon>
        <taxon>Tracheophyta</taxon>
        <taxon>Spermatophyta</taxon>
        <taxon>Magnoliopsida</taxon>
        <taxon>eudicotyledons</taxon>
        <taxon>Gunneridae</taxon>
        <taxon>Pentapetalae</taxon>
        <taxon>rosids</taxon>
        <taxon>fabids</taxon>
        <taxon>Malpighiales</taxon>
        <taxon>Rhizophoraceae</taxon>
        <taxon>Rhizophora</taxon>
    </lineage>
</organism>
<proteinExistence type="predicted"/>
<evidence type="ECO:0000313" key="1">
    <source>
        <dbReference type="EMBL" id="MBX13711.1"/>
    </source>
</evidence>
<protein>
    <submittedName>
        <fullName evidence="1">Uncharacterized protein</fullName>
    </submittedName>
</protein>